<dbReference type="AlphaFoldDB" id="A0A150LI23"/>
<dbReference type="GO" id="GO:0032357">
    <property type="term" value="F:oxidized purine DNA binding"/>
    <property type="evidence" value="ECO:0007669"/>
    <property type="project" value="TreeGrafter"/>
</dbReference>
<evidence type="ECO:0000256" key="13">
    <source>
        <dbReference type="ARBA" id="ARBA00023295"/>
    </source>
</evidence>
<sequence length="364" mass="42035">MSSSIEHLNIEQFQNDLLHWFTNEQRDLPWRKDQDPYKVWVSEIMLQQTRVDTVIPYFNRFIENFPTIEKLAEADEENVLKAWEGLGYYSRVRNLQAAVREVHESYGGVVPNTPEEIKKLKGVGPYTAGAILSIAYGVPEPAVDGNVMRVLSRILLIWDDIAKASSRKVFEEAVREIISHENPSYFNQALMELGALICTPTSPSCLLCPVREHCQAFHEGVQDQLPVKTKKKSTRHVELVAAVLKDHQGRYLIHKRPEQGLLANLWEFPTVEKSKLIKPKNILQDFLKHEYDIRIKFDKTSFTTIPHVFSHLTWDIEAYSGTIENEVKEEGNMKLVTTEELTNYAFPVSYQKMWKAYLESVKDN</sequence>
<dbReference type="NCBIfam" id="TIGR01084">
    <property type="entry name" value="mutY"/>
    <property type="match status" value="1"/>
</dbReference>
<dbReference type="Gene3D" id="3.90.79.10">
    <property type="entry name" value="Nucleoside Triphosphate Pyrophosphohydrolase"/>
    <property type="match status" value="1"/>
</dbReference>
<dbReference type="PANTHER" id="PTHR42944">
    <property type="entry name" value="ADENINE DNA GLYCOSYLASE"/>
    <property type="match status" value="1"/>
</dbReference>
<evidence type="ECO:0000256" key="14">
    <source>
        <dbReference type="ARBA" id="ARBA00058550"/>
    </source>
</evidence>
<comment type="caution">
    <text evidence="17">The sequence shown here is derived from an EMBL/GenBank/DDBJ whole genome shotgun (WGS) entry which is preliminary data.</text>
</comment>
<evidence type="ECO:0000256" key="15">
    <source>
        <dbReference type="RuleBase" id="RU365096"/>
    </source>
</evidence>
<keyword evidence="18" id="KW-1185">Reference proteome</keyword>
<dbReference type="FunFam" id="1.10.340.30:FF:000010">
    <property type="entry name" value="Adenine DNA glycosylase"/>
    <property type="match status" value="1"/>
</dbReference>
<dbReference type="PATRIC" id="fig|46224.3.peg.4114"/>
<evidence type="ECO:0000256" key="4">
    <source>
        <dbReference type="ARBA" id="ARBA00022023"/>
    </source>
</evidence>
<dbReference type="Pfam" id="PF14815">
    <property type="entry name" value="NUDIX_4"/>
    <property type="match status" value="1"/>
</dbReference>
<keyword evidence="12" id="KW-0234">DNA repair</keyword>
<dbReference type="InterPro" id="IPR015797">
    <property type="entry name" value="NUDIX_hydrolase-like_dom_sf"/>
</dbReference>
<evidence type="ECO:0000256" key="6">
    <source>
        <dbReference type="ARBA" id="ARBA00022723"/>
    </source>
</evidence>
<keyword evidence="11" id="KW-0238">DNA-binding</keyword>
<dbReference type="InterPro" id="IPR011257">
    <property type="entry name" value="DNA_glycosylase"/>
</dbReference>
<evidence type="ECO:0000313" key="18">
    <source>
        <dbReference type="Proteomes" id="UP000075666"/>
    </source>
</evidence>
<keyword evidence="6" id="KW-0479">Metal-binding</keyword>
<dbReference type="GO" id="GO:0006284">
    <property type="term" value="P:base-excision repair"/>
    <property type="evidence" value="ECO:0007669"/>
    <property type="project" value="UniProtKB-UniRule"/>
</dbReference>
<comment type="similarity">
    <text evidence="2 15">Belongs to the Nth/MutY family.</text>
</comment>
<dbReference type="SUPFAM" id="SSF48150">
    <property type="entry name" value="DNA-glycosylase"/>
    <property type="match status" value="1"/>
</dbReference>
<dbReference type="GO" id="GO:0000701">
    <property type="term" value="F:purine-specific mismatch base pair DNA N-glycosylase activity"/>
    <property type="evidence" value="ECO:0007669"/>
    <property type="project" value="UniProtKB-EC"/>
</dbReference>
<dbReference type="GO" id="GO:0051539">
    <property type="term" value="F:4 iron, 4 sulfur cluster binding"/>
    <property type="evidence" value="ECO:0007669"/>
    <property type="project" value="UniProtKB-UniRule"/>
</dbReference>
<evidence type="ECO:0000256" key="10">
    <source>
        <dbReference type="ARBA" id="ARBA00023014"/>
    </source>
</evidence>
<dbReference type="Pfam" id="PF00730">
    <property type="entry name" value="HhH-GPD"/>
    <property type="match status" value="1"/>
</dbReference>
<evidence type="ECO:0000313" key="17">
    <source>
        <dbReference type="EMBL" id="KYD11382.1"/>
    </source>
</evidence>
<organism evidence="17 18">
    <name type="scientific">Heyndrickxia sporothermodurans</name>
    <dbReference type="NCBI Taxonomy" id="46224"/>
    <lineage>
        <taxon>Bacteria</taxon>
        <taxon>Bacillati</taxon>
        <taxon>Bacillota</taxon>
        <taxon>Bacilli</taxon>
        <taxon>Bacillales</taxon>
        <taxon>Bacillaceae</taxon>
        <taxon>Heyndrickxia</taxon>
    </lineage>
</organism>
<dbReference type="SMART" id="SM00525">
    <property type="entry name" value="FES"/>
    <property type="match status" value="1"/>
</dbReference>
<comment type="function">
    <text evidence="14">Base excision repair (BER) glycosylase that initiates repair of A:oxoG to C:G by removing the inappropriately paired adenine base from the DNA backbone, generating an abasic site product. 8-oxoguanine (oxoG) is a genotoxic DNA lesion resulting from oxidation of guanine; this residue is misread by replicative DNA polymerases, that insert adenine instead of cytosine opposite the oxidized damaged base. Shows a powerful dicrimination of A versus C, since it does not cleave cytosine in oxoG:C pairs. May also be able to remove adenine from A:G mispairs, although this activity may not be physiologically relevant.</text>
</comment>
<dbReference type="InterPro" id="IPR005760">
    <property type="entry name" value="A/G_AdeGlyc_MutY"/>
</dbReference>
<dbReference type="EMBL" id="LQYN01000007">
    <property type="protein sequence ID" value="KYD11382.1"/>
    <property type="molecule type" value="Genomic_DNA"/>
</dbReference>
<dbReference type="SUPFAM" id="SSF55811">
    <property type="entry name" value="Nudix"/>
    <property type="match status" value="1"/>
</dbReference>
<evidence type="ECO:0000259" key="16">
    <source>
        <dbReference type="SMART" id="SM00478"/>
    </source>
</evidence>
<evidence type="ECO:0000256" key="8">
    <source>
        <dbReference type="ARBA" id="ARBA00022801"/>
    </source>
</evidence>
<dbReference type="SMART" id="SM00478">
    <property type="entry name" value="ENDO3c"/>
    <property type="match status" value="1"/>
</dbReference>
<evidence type="ECO:0000256" key="11">
    <source>
        <dbReference type="ARBA" id="ARBA00023125"/>
    </source>
</evidence>
<dbReference type="FunFam" id="1.10.1670.10:FF:000002">
    <property type="entry name" value="Adenine DNA glycosylase"/>
    <property type="match status" value="1"/>
</dbReference>
<dbReference type="Gene3D" id="1.10.340.30">
    <property type="entry name" value="Hypothetical protein, domain 2"/>
    <property type="match status" value="1"/>
</dbReference>
<evidence type="ECO:0000256" key="9">
    <source>
        <dbReference type="ARBA" id="ARBA00023004"/>
    </source>
</evidence>
<dbReference type="GO" id="GO:0006298">
    <property type="term" value="P:mismatch repair"/>
    <property type="evidence" value="ECO:0007669"/>
    <property type="project" value="TreeGrafter"/>
</dbReference>
<evidence type="ECO:0000256" key="5">
    <source>
        <dbReference type="ARBA" id="ARBA00022485"/>
    </source>
</evidence>
<feature type="domain" description="HhH-GPD" evidence="16">
    <location>
        <begin position="45"/>
        <end position="196"/>
    </location>
</feature>
<evidence type="ECO:0000256" key="2">
    <source>
        <dbReference type="ARBA" id="ARBA00008343"/>
    </source>
</evidence>
<dbReference type="InterPro" id="IPR003265">
    <property type="entry name" value="HhH-GPD_domain"/>
</dbReference>
<evidence type="ECO:0000256" key="1">
    <source>
        <dbReference type="ARBA" id="ARBA00000843"/>
    </source>
</evidence>
<name>A0A150LI23_9BACI</name>
<dbReference type="EC" id="3.2.2.31" evidence="3 15"/>
<dbReference type="PANTHER" id="PTHR42944:SF1">
    <property type="entry name" value="ADENINE DNA GLYCOSYLASE"/>
    <property type="match status" value="1"/>
</dbReference>
<dbReference type="InterPro" id="IPR023170">
    <property type="entry name" value="HhH_base_excis_C"/>
</dbReference>
<comment type="cofactor">
    <cofactor evidence="15">
        <name>[4Fe-4S] cluster</name>
        <dbReference type="ChEBI" id="CHEBI:49883"/>
    </cofactor>
    <text evidence="15">Binds 1 [4Fe-4S] cluster.</text>
</comment>
<keyword evidence="9 15" id="KW-0408">Iron</keyword>
<evidence type="ECO:0000256" key="12">
    <source>
        <dbReference type="ARBA" id="ARBA00023204"/>
    </source>
</evidence>
<evidence type="ECO:0000256" key="3">
    <source>
        <dbReference type="ARBA" id="ARBA00012045"/>
    </source>
</evidence>
<comment type="function">
    <text evidence="15">Adenine glycosylase active on G-A mispairs.</text>
</comment>
<dbReference type="Gene3D" id="1.10.1670.10">
    <property type="entry name" value="Helix-hairpin-Helix base-excision DNA repair enzymes (C-terminal)"/>
    <property type="match status" value="1"/>
</dbReference>
<evidence type="ECO:0000256" key="7">
    <source>
        <dbReference type="ARBA" id="ARBA00022763"/>
    </source>
</evidence>
<proteinExistence type="inferred from homology"/>
<protein>
    <recommendedName>
        <fullName evidence="4 15">Adenine DNA glycosylase</fullName>
        <ecNumber evidence="3 15">3.2.2.31</ecNumber>
    </recommendedName>
</protein>
<dbReference type="RefSeq" id="WP_181294631.1">
    <property type="nucleotide sequence ID" value="NZ_LQYN01000007.1"/>
</dbReference>
<dbReference type="InterPro" id="IPR003651">
    <property type="entry name" value="Endonuclease3_FeS-loop_motif"/>
</dbReference>
<dbReference type="InterPro" id="IPR029119">
    <property type="entry name" value="MutY_C"/>
</dbReference>
<dbReference type="STRING" id="46224.B4102_1808"/>
<keyword evidence="8" id="KW-0378">Hydrolase</keyword>
<dbReference type="InterPro" id="IPR000445">
    <property type="entry name" value="HhH_motif"/>
</dbReference>
<dbReference type="CDD" id="cd00056">
    <property type="entry name" value="ENDO3c"/>
    <property type="match status" value="1"/>
</dbReference>
<keyword evidence="10" id="KW-0411">Iron-sulfur</keyword>
<gene>
    <name evidence="17" type="ORF">B4102_1808</name>
</gene>
<keyword evidence="13 15" id="KW-0326">Glycosidase</keyword>
<dbReference type="CDD" id="cd03431">
    <property type="entry name" value="NUDIX_DNA_Glycosylase_C-MutY"/>
    <property type="match status" value="1"/>
</dbReference>
<accession>A0A150LI23</accession>
<dbReference type="GO" id="GO:0035485">
    <property type="term" value="F:adenine/guanine mispair binding"/>
    <property type="evidence" value="ECO:0007669"/>
    <property type="project" value="TreeGrafter"/>
</dbReference>
<keyword evidence="5" id="KW-0004">4Fe-4S</keyword>
<keyword evidence="7 15" id="KW-0227">DNA damage</keyword>
<dbReference type="GeneID" id="62498231"/>
<dbReference type="GO" id="GO:0034039">
    <property type="term" value="F:8-oxo-7,8-dihydroguanine DNA N-glycosylase activity"/>
    <property type="evidence" value="ECO:0007669"/>
    <property type="project" value="TreeGrafter"/>
</dbReference>
<dbReference type="GO" id="GO:0046872">
    <property type="term" value="F:metal ion binding"/>
    <property type="evidence" value="ECO:0007669"/>
    <property type="project" value="UniProtKB-UniRule"/>
</dbReference>
<dbReference type="Pfam" id="PF00633">
    <property type="entry name" value="HHH"/>
    <property type="match status" value="1"/>
</dbReference>
<dbReference type="InterPro" id="IPR044298">
    <property type="entry name" value="MIG/MutY"/>
</dbReference>
<comment type="catalytic activity">
    <reaction evidence="1 15">
        <text>Hydrolyzes free adenine bases from 7,8-dihydro-8-oxoguanine:adenine mismatched double-stranded DNA, leaving an apurinic site.</text>
        <dbReference type="EC" id="3.2.2.31"/>
    </reaction>
</comment>
<dbReference type="Proteomes" id="UP000075666">
    <property type="component" value="Unassembled WGS sequence"/>
</dbReference>
<reference evidence="17 18" key="1">
    <citation type="submission" date="2016-01" db="EMBL/GenBank/DDBJ databases">
        <title>Genome Sequences of Twelve Sporeforming Bacillus Species Isolated from Foods.</title>
        <authorList>
            <person name="Berendsen E.M."/>
            <person name="Wells-Bennik M.H."/>
            <person name="Krawcyk A.O."/>
            <person name="De Jong A."/>
            <person name="Holsappel S."/>
            <person name="Eijlander R.T."/>
            <person name="Kuipers O.P."/>
        </authorList>
    </citation>
    <scope>NUCLEOTIDE SEQUENCE [LARGE SCALE GENOMIC DNA]</scope>
    <source>
        <strain evidence="17 18">B4102</strain>
    </source>
</reference>